<evidence type="ECO:0000259" key="7">
    <source>
        <dbReference type="PROSITE" id="PS50090"/>
    </source>
</evidence>
<feature type="non-terminal residue" evidence="11">
    <location>
        <position position="1"/>
    </location>
</feature>
<dbReference type="SUPFAM" id="SSF57667">
    <property type="entry name" value="beta-beta-alpha zinc fingers"/>
    <property type="match status" value="1"/>
</dbReference>
<dbReference type="AlphaFoldDB" id="A0A9P6KBA8"/>
<dbReference type="GO" id="GO:0019185">
    <property type="term" value="C:snRNA-activating protein complex"/>
    <property type="evidence" value="ECO:0007669"/>
    <property type="project" value="TreeGrafter"/>
</dbReference>
<evidence type="ECO:0000256" key="6">
    <source>
        <dbReference type="SAM" id="MobiDB-lite"/>
    </source>
</evidence>
<dbReference type="Pfam" id="PF13921">
    <property type="entry name" value="Myb_DNA-bind_6"/>
    <property type="match status" value="1"/>
</dbReference>
<dbReference type="OrthoDB" id="2143914at2759"/>
<feature type="domain" description="Myb-like" evidence="7">
    <location>
        <begin position="143"/>
        <end position="193"/>
    </location>
</feature>
<dbReference type="EMBL" id="JAABOA010003049">
    <property type="protein sequence ID" value="KAF9579099.1"/>
    <property type="molecule type" value="Genomic_DNA"/>
</dbReference>
<feature type="domain" description="HTH myb-type" evidence="10">
    <location>
        <begin position="97"/>
        <end position="138"/>
    </location>
</feature>
<keyword evidence="12" id="KW-1185">Reference proteome</keyword>
<accession>A0A9P6KBA8</accession>
<keyword evidence="5" id="KW-0862">Zinc</keyword>
<dbReference type="Gene3D" id="3.30.160.60">
    <property type="entry name" value="Classic Zinc Finger"/>
    <property type="match status" value="1"/>
</dbReference>
<evidence type="ECO:0000256" key="4">
    <source>
        <dbReference type="ARBA" id="ARBA00023242"/>
    </source>
</evidence>
<protein>
    <submittedName>
        <fullName evidence="11">Uncharacterized protein</fullName>
    </submittedName>
</protein>
<keyword evidence="1" id="KW-0805">Transcription regulation</keyword>
<name>A0A9P6KBA8_9FUNG</name>
<dbReference type="InterPro" id="IPR017930">
    <property type="entry name" value="Myb_dom"/>
</dbReference>
<dbReference type="PROSITE" id="PS51294">
    <property type="entry name" value="HTH_MYB"/>
    <property type="match status" value="3"/>
</dbReference>
<feature type="non-terminal residue" evidence="11">
    <location>
        <position position="913"/>
    </location>
</feature>
<feature type="domain" description="C2H2-type" evidence="8">
    <location>
        <begin position="781"/>
        <end position="806"/>
    </location>
</feature>
<keyword evidence="4" id="KW-0539">Nucleus</keyword>
<evidence type="ECO:0000313" key="11">
    <source>
        <dbReference type="EMBL" id="KAF9579099.1"/>
    </source>
</evidence>
<evidence type="ECO:0000256" key="1">
    <source>
        <dbReference type="ARBA" id="ARBA00023015"/>
    </source>
</evidence>
<feature type="domain" description="HTH myb-type" evidence="10">
    <location>
        <begin position="143"/>
        <end position="197"/>
    </location>
</feature>
<dbReference type="InterPro" id="IPR051575">
    <property type="entry name" value="Myb-like_DNA-bd"/>
</dbReference>
<dbReference type="PROSITE" id="PS00028">
    <property type="entry name" value="ZINC_FINGER_C2H2_1"/>
    <property type="match status" value="2"/>
</dbReference>
<feature type="region of interest" description="Disordered" evidence="6">
    <location>
        <begin position="62"/>
        <end position="91"/>
    </location>
</feature>
<dbReference type="InterPro" id="IPR017884">
    <property type="entry name" value="SANT_dom"/>
</dbReference>
<dbReference type="PROSITE" id="PS50090">
    <property type="entry name" value="MYB_LIKE"/>
    <property type="match status" value="3"/>
</dbReference>
<gene>
    <name evidence="11" type="ORF">BGW38_004790</name>
</gene>
<dbReference type="SMART" id="SM00355">
    <property type="entry name" value="ZnF_C2H2"/>
    <property type="match status" value="4"/>
</dbReference>
<feature type="domain" description="HTH myb-type" evidence="10">
    <location>
        <begin position="199"/>
        <end position="248"/>
    </location>
</feature>
<feature type="region of interest" description="Disordered" evidence="6">
    <location>
        <begin position="252"/>
        <end position="278"/>
    </location>
</feature>
<keyword evidence="3" id="KW-0804">Transcription</keyword>
<evidence type="ECO:0000256" key="3">
    <source>
        <dbReference type="ARBA" id="ARBA00023163"/>
    </source>
</evidence>
<dbReference type="InterPro" id="IPR013087">
    <property type="entry name" value="Znf_C2H2_type"/>
</dbReference>
<dbReference type="GO" id="GO:0001006">
    <property type="term" value="F:RNA polymerase III type 3 promoter sequence-specific DNA binding"/>
    <property type="evidence" value="ECO:0007669"/>
    <property type="project" value="TreeGrafter"/>
</dbReference>
<feature type="domain" description="C2H2-type" evidence="8">
    <location>
        <begin position="532"/>
        <end position="561"/>
    </location>
</feature>
<keyword evidence="2" id="KW-0238">DNA-binding</keyword>
<dbReference type="CDD" id="cd00167">
    <property type="entry name" value="SANT"/>
    <property type="match status" value="3"/>
</dbReference>
<feature type="domain" description="SANT" evidence="9">
    <location>
        <begin position="146"/>
        <end position="194"/>
    </location>
</feature>
<dbReference type="SMART" id="SM00717">
    <property type="entry name" value="SANT"/>
    <property type="match status" value="3"/>
</dbReference>
<dbReference type="Gene3D" id="1.10.10.60">
    <property type="entry name" value="Homeodomain-like"/>
    <property type="match status" value="3"/>
</dbReference>
<organism evidence="11 12">
    <name type="scientific">Lunasporangiospora selenospora</name>
    <dbReference type="NCBI Taxonomy" id="979761"/>
    <lineage>
        <taxon>Eukaryota</taxon>
        <taxon>Fungi</taxon>
        <taxon>Fungi incertae sedis</taxon>
        <taxon>Mucoromycota</taxon>
        <taxon>Mortierellomycotina</taxon>
        <taxon>Mortierellomycetes</taxon>
        <taxon>Mortierellales</taxon>
        <taxon>Mortierellaceae</taxon>
        <taxon>Lunasporangiospora</taxon>
    </lineage>
</organism>
<dbReference type="GO" id="GO:0008270">
    <property type="term" value="F:zinc ion binding"/>
    <property type="evidence" value="ECO:0007669"/>
    <property type="project" value="UniProtKB-KW"/>
</dbReference>
<dbReference type="GO" id="GO:0000978">
    <property type="term" value="F:RNA polymerase II cis-regulatory region sequence-specific DNA binding"/>
    <property type="evidence" value="ECO:0007669"/>
    <property type="project" value="TreeGrafter"/>
</dbReference>
<comment type="caution">
    <text evidence="11">The sequence shown here is derived from an EMBL/GenBank/DDBJ whole genome shotgun (WGS) entry which is preliminary data.</text>
</comment>
<dbReference type="Pfam" id="PF00249">
    <property type="entry name" value="Myb_DNA-binding"/>
    <property type="match status" value="1"/>
</dbReference>
<proteinExistence type="predicted"/>
<evidence type="ECO:0000259" key="8">
    <source>
        <dbReference type="PROSITE" id="PS50157"/>
    </source>
</evidence>
<evidence type="ECO:0000256" key="2">
    <source>
        <dbReference type="ARBA" id="ARBA00023125"/>
    </source>
</evidence>
<evidence type="ECO:0000259" key="10">
    <source>
        <dbReference type="PROSITE" id="PS51294"/>
    </source>
</evidence>
<reference evidence="11" key="1">
    <citation type="journal article" date="2020" name="Fungal Divers.">
        <title>Resolving the Mortierellaceae phylogeny through synthesis of multi-gene phylogenetics and phylogenomics.</title>
        <authorList>
            <person name="Vandepol N."/>
            <person name="Liber J."/>
            <person name="Desiro A."/>
            <person name="Na H."/>
            <person name="Kennedy M."/>
            <person name="Barry K."/>
            <person name="Grigoriev I.V."/>
            <person name="Miller A.N."/>
            <person name="O'Donnell K."/>
            <person name="Stajich J.E."/>
            <person name="Bonito G."/>
        </authorList>
    </citation>
    <scope>NUCLEOTIDE SEQUENCE</scope>
    <source>
        <strain evidence="11">KOD1015</strain>
    </source>
</reference>
<feature type="region of interest" description="Disordered" evidence="6">
    <location>
        <begin position="401"/>
        <end position="461"/>
    </location>
</feature>
<feature type="compositionally biased region" description="Polar residues" evidence="6">
    <location>
        <begin position="267"/>
        <end position="278"/>
    </location>
</feature>
<feature type="domain" description="Myb-like" evidence="7">
    <location>
        <begin position="89"/>
        <end position="142"/>
    </location>
</feature>
<keyword evidence="5" id="KW-0479">Metal-binding</keyword>
<dbReference type="PROSITE" id="PS51293">
    <property type="entry name" value="SANT"/>
    <property type="match status" value="1"/>
</dbReference>
<dbReference type="SUPFAM" id="SSF46689">
    <property type="entry name" value="Homeodomain-like"/>
    <property type="match status" value="2"/>
</dbReference>
<dbReference type="PANTHER" id="PTHR46621:SF1">
    <property type="entry name" value="SNRNA-ACTIVATING PROTEIN COMPLEX SUBUNIT 4"/>
    <property type="match status" value="1"/>
</dbReference>
<evidence type="ECO:0000313" key="12">
    <source>
        <dbReference type="Proteomes" id="UP000780801"/>
    </source>
</evidence>
<dbReference type="InterPro" id="IPR009057">
    <property type="entry name" value="Homeodomain-like_sf"/>
</dbReference>
<dbReference type="PANTHER" id="PTHR46621">
    <property type="entry name" value="SNRNA-ACTIVATING PROTEIN COMPLEX SUBUNIT 4"/>
    <property type="match status" value="1"/>
</dbReference>
<sequence length="913" mass="98610">SESCGSPSEFESLSHFAYPSPQLDFSFLASHEALKDHNVPSLLSVPSIPDGLPTLGLTADTDMDAHHPNATDSGLIEASSSTAVQPRKRDRGERIVWTPEEDAFLIAAVQKYGDKTEKWAKIAACVPGRTNKNCRKRWFHSLDPSLKKGAWTEEEDHLLRTGVEKFKGQWSKIAERIQGRTDDQCAKRWRESLDPEIDRAAWTPEDDALLLQKFEEYGSQWQKIALSFPGRPGLHCRNRWRKLQRSLNHLQRGSKRRRNLMDERSSGPGSQDQTDGLLDSRSTLLSFSGRDKLTSADDALFLSENFLDDEFSGIEDGDDMTKDKDDRDGGFGHCVEEEKPYGCAVPECSFVSSSPSLLFYHFKASHPGATIEKPFKCTMPGCQDRKRYKNINGLQYHVTHAKNTPGHSGHGGGLLPENSPDIVPRQAPRTTKSPAMTALSGTQPSPTPPPLSTSASPPHSMSGPFVDLNSHTFSGPSIPTEIHSQLHSTISQSLISRPAFNIPHTPDTIDTTSIVSPMPLDLPLQPHQLPPFICPELGCGQIFHLISSLNAHMANNHGHKSMTMKSTDIDTLVPDLPDSIAIPEHDFDDMDMDLDMDMAYLASESASPMEHANILLMEDPELQTQLDLLANEHAALSLDSHPIGMGGHGGDHGLGGSSSNSFEMRRLGISKTYGMLSMNDLLLANAFANSMSNRIHFGTHINVRADEPNATLPVTPVASANVSPKLQAIHIPSAPVSAAAGVMPTLAPVPAPLGLVPEPSTTPPVVPVAPTPGKLVPAKKFPCAVQTCSRSYASNATMRAHLRHDHPDFLTTAARPSSTSPSIGGTITNVNTAVHLLPSRTGPNLMNQVLFNDTPTTTGGSNVLLPTPLTIQPRPLLAGPVTMGLSLTMPPTLLPATIAPAGLSAMAALSAPA</sequence>
<evidence type="ECO:0000259" key="9">
    <source>
        <dbReference type="PROSITE" id="PS51293"/>
    </source>
</evidence>
<dbReference type="GO" id="GO:0042795">
    <property type="term" value="P:snRNA transcription by RNA polymerase II"/>
    <property type="evidence" value="ECO:0007669"/>
    <property type="project" value="TreeGrafter"/>
</dbReference>
<keyword evidence="5" id="KW-0863">Zinc-finger</keyword>
<evidence type="ECO:0000256" key="5">
    <source>
        <dbReference type="PROSITE-ProRule" id="PRU00042"/>
    </source>
</evidence>
<dbReference type="Proteomes" id="UP000780801">
    <property type="component" value="Unassembled WGS sequence"/>
</dbReference>
<dbReference type="GO" id="GO:0042796">
    <property type="term" value="P:snRNA transcription by RNA polymerase III"/>
    <property type="evidence" value="ECO:0007669"/>
    <property type="project" value="TreeGrafter"/>
</dbReference>
<dbReference type="InterPro" id="IPR001005">
    <property type="entry name" value="SANT/Myb"/>
</dbReference>
<feature type="domain" description="Myb-like" evidence="7">
    <location>
        <begin position="194"/>
        <end position="244"/>
    </location>
</feature>
<dbReference type="PROSITE" id="PS50157">
    <property type="entry name" value="ZINC_FINGER_C2H2_2"/>
    <property type="match status" value="2"/>
</dbReference>
<dbReference type="InterPro" id="IPR036236">
    <property type="entry name" value="Znf_C2H2_sf"/>
</dbReference>